<name>A0AAD7HRQ1_9AGAR</name>
<dbReference type="EMBL" id="JARKIB010000184">
    <property type="protein sequence ID" value="KAJ7726801.1"/>
    <property type="molecule type" value="Genomic_DNA"/>
</dbReference>
<dbReference type="AlphaFoldDB" id="A0AAD7HRQ1"/>
<gene>
    <name evidence="1" type="ORF">B0H16DRAFT_1332014</name>
</gene>
<keyword evidence="2" id="KW-1185">Reference proteome</keyword>
<reference evidence="1" key="1">
    <citation type="submission" date="2023-03" db="EMBL/GenBank/DDBJ databases">
        <title>Massive genome expansion in bonnet fungi (Mycena s.s.) driven by repeated elements and novel gene families across ecological guilds.</title>
        <authorList>
            <consortium name="Lawrence Berkeley National Laboratory"/>
            <person name="Harder C.B."/>
            <person name="Miyauchi S."/>
            <person name="Viragh M."/>
            <person name="Kuo A."/>
            <person name="Thoen E."/>
            <person name="Andreopoulos B."/>
            <person name="Lu D."/>
            <person name="Skrede I."/>
            <person name="Drula E."/>
            <person name="Henrissat B."/>
            <person name="Morin E."/>
            <person name="Kohler A."/>
            <person name="Barry K."/>
            <person name="LaButti K."/>
            <person name="Morin E."/>
            <person name="Salamov A."/>
            <person name="Lipzen A."/>
            <person name="Mereny Z."/>
            <person name="Hegedus B."/>
            <person name="Baldrian P."/>
            <person name="Stursova M."/>
            <person name="Weitz H."/>
            <person name="Taylor A."/>
            <person name="Grigoriev I.V."/>
            <person name="Nagy L.G."/>
            <person name="Martin F."/>
            <person name="Kauserud H."/>
        </authorList>
    </citation>
    <scope>NUCLEOTIDE SEQUENCE</scope>
    <source>
        <strain evidence="1">CBHHK182m</strain>
    </source>
</reference>
<proteinExistence type="predicted"/>
<organism evidence="1 2">
    <name type="scientific">Mycena metata</name>
    <dbReference type="NCBI Taxonomy" id="1033252"/>
    <lineage>
        <taxon>Eukaryota</taxon>
        <taxon>Fungi</taxon>
        <taxon>Dikarya</taxon>
        <taxon>Basidiomycota</taxon>
        <taxon>Agaricomycotina</taxon>
        <taxon>Agaricomycetes</taxon>
        <taxon>Agaricomycetidae</taxon>
        <taxon>Agaricales</taxon>
        <taxon>Marasmiineae</taxon>
        <taxon>Mycenaceae</taxon>
        <taxon>Mycena</taxon>
    </lineage>
</organism>
<dbReference type="Proteomes" id="UP001215598">
    <property type="component" value="Unassembled WGS sequence"/>
</dbReference>
<accession>A0AAD7HRQ1</accession>
<protein>
    <submittedName>
        <fullName evidence="1">Uncharacterized protein</fullName>
    </submittedName>
</protein>
<sequence>VITMYSENGGKAGAHAWVPTCDTIGSLSYMVVQFYQHLYRRQFKFNDRNYAAPGTLRFVHLPSNSFLSVLPQGRHAEEFKLH</sequence>
<evidence type="ECO:0000313" key="1">
    <source>
        <dbReference type="EMBL" id="KAJ7726801.1"/>
    </source>
</evidence>
<feature type="non-terminal residue" evidence="1">
    <location>
        <position position="1"/>
    </location>
</feature>
<evidence type="ECO:0000313" key="2">
    <source>
        <dbReference type="Proteomes" id="UP001215598"/>
    </source>
</evidence>
<comment type="caution">
    <text evidence="1">The sequence shown here is derived from an EMBL/GenBank/DDBJ whole genome shotgun (WGS) entry which is preliminary data.</text>
</comment>